<evidence type="ECO:0000313" key="3">
    <source>
        <dbReference type="Proteomes" id="UP000095751"/>
    </source>
</evidence>
<organism evidence="2 3">
    <name type="scientific">Fragilariopsis cylindrus CCMP1102</name>
    <dbReference type="NCBI Taxonomy" id="635003"/>
    <lineage>
        <taxon>Eukaryota</taxon>
        <taxon>Sar</taxon>
        <taxon>Stramenopiles</taxon>
        <taxon>Ochrophyta</taxon>
        <taxon>Bacillariophyta</taxon>
        <taxon>Bacillariophyceae</taxon>
        <taxon>Bacillariophycidae</taxon>
        <taxon>Bacillariales</taxon>
        <taxon>Bacillariaceae</taxon>
        <taxon>Fragilariopsis</taxon>
    </lineage>
</organism>
<feature type="region of interest" description="Disordered" evidence="1">
    <location>
        <begin position="153"/>
        <end position="174"/>
    </location>
</feature>
<sequence>MSTVILDDDIRKELILQKSNEDNAKLYDFYNSCDDKDDVNILLQPNQVMDTTRRNSIHHKHYDTYSFDDLFPNIEFSKTFNSCTEFRNELRNAIRCDMIFDVNADNNSDNGRPTSTPTRNIQPPIYNYMSSEQRYDELSKNKPLIGYWRKQQQNNKNNNQSSNHDEKSSAPTTVRFTEITKVLNQYLGGDETNNNAAIPTGDEFINAIGSLCNSTADENNDNDNDNDNDTPYHWTDVVGVAATQNNKMGDKTKHAWHQDYGHLQPQQQSSPTNDGQNNKKEQYHLNNKHVFLGFPYENNYHGTGVLPHIIKLKYEQWSTVEKSIFYTTATSEIEIIIFRDIDVLHSSPDIQYRSSIMRFG</sequence>
<dbReference type="EMBL" id="KV784368">
    <property type="protein sequence ID" value="OEU11428.1"/>
    <property type="molecule type" value="Genomic_DNA"/>
</dbReference>
<evidence type="ECO:0000313" key="2">
    <source>
        <dbReference type="EMBL" id="OEU11428.1"/>
    </source>
</evidence>
<gene>
    <name evidence="2" type="ORF">FRACYDRAFT_246015</name>
</gene>
<feature type="compositionally biased region" description="Low complexity" evidence="1">
    <location>
        <begin position="153"/>
        <end position="162"/>
    </location>
</feature>
<dbReference type="Proteomes" id="UP000095751">
    <property type="component" value="Unassembled WGS sequence"/>
</dbReference>
<feature type="region of interest" description="Disordered" evidence="1">
    <location>
        <begin position="104"/>
        <end position="124"/>
    </location>
</feature>
<name>A0A1E7EZK0_9STRA</name>
<dbReference type="OrthoDB" id="497525at2759"/>
<keyword evidence="3" id="KW-1185">Reference proteome</keyword>
<evidence type="ECO:0000256" key="1">
    <source>
        <dbReference type="SAM" id="MobiDB-lite"/>
    </source>
</evidence>
<feature type="compositionally biased region" description="Polar residues" evidence="1">
    <location>
        <begin position="104"/>
        <end position="121"/>
    </location>
</feature>
<dbReference type="AlphaFoldDB" id="A0A1E7EZK0"/>
<reference evidence="2 3" key="1">
    <citation type="submission" date="2016-09" db="EMBL/GenBank/DDBJ databases">
        <title>Extensive genetic diversity and differential bi-allelic expression allows diatom success in the polar Southern Ocean.</title>
        <authorList>
            <consortium name="DOE Joint Genome Institute"/>
            <person name="Mock T."/>
            <person name="Otillar R.P."/>
            <person name="Strauss J."/>
            <person name="Dupont C."/>
            <person name="Frickenhaus S."/>
            <person name="Maumus F."/>
            <person name="Mcmullan M."/>
            <person name="Sanges R."/>
            <person name="Schmutz J."/>
            <person name="Toseland A."/>
            <person name="Valas R."/>
            <person name="Veluchamy A."/>
            <person name="Ward B.J."/>
            <person name="Allen A."/>
            <person name="Barry K."/>
            <person name="Falciatore A."/>
            <person name="Ferrante M."/>
            <person name="Fortunato A.E."/>
            <person name="Gloeckner G."/>
            <person name="Gruber A."/>
            <person name="Hipkin R."/>
            <person name="Janech M."/>
            <person name="Kroth P."/>
            <person name="Leese F."/>
            <person name="Lindquist E."/>
            <person name="Lyon B.R."/>
            <person name="Martin J."/>
            <person name="Mayer C."/>
            <person name="Parker M."/>
            <person name="Quesneville H."/>
            <person name="Raymond J."/>
            <person name="Uhlig C."/>
            <person name="Valentin K.U."/>
            <person name="Worden A.Z."/>
            <person name="Armbrust E.V."/>
            <person name="Bowler C."/>
            <person name="Green B."/>
            <person name="Moulton V."/>
            <person name="Van Oosterhout C."/>
            <person name="Grigoriev I."/>
        </authorList>
    </citation>
    <scope>NUCLEOTIDE SEQUENCE [LARGE SCALE GENOMIC DNA]</scope>
    <source>
        <strain evidence="2 3">CCMP1102</strain>
    </source>
</reference>
<protein>
    <submittedName>
        <fullName evidence="2">Uncharacterized protein</fullName>
    </submittedName>
</protein>
<dbReference type="InParanoid" id="A0A1E7EZK0"/>
<proteinExistence type="predicted"/>
<accession>A0A1E7EZK0</accession>
<dbReference type="KEGG" id="fcy:FRACYDRAFT_246015"/>